<dbReference type="RefSeq" id="WP_144538678.1">
    <property type="nucleotide sequence ID" value="NZ_CBCSDC010000029.1"/>
</dbReference>
<accession>A0A562K560</accession>
<name>A0A562K560_9BACI</name>
<feature type="domain" description="Glycosyltransferase 61 catalytic" evidence="1">
    <location>
        <begin position="140"/>
        <end position="311"/>
    </location>
</feature>
<dbReference type="InterPro" id="IPR024698">
    <property type="entry name" value="Caps_psacc_synth_Cps23fI-typ"/>
</dbReference>
<dbReference type="AlphaFoldDB" id="A0A562K560"/>
<evidence type="ECO:0000313" key="2">
    <source>
        <dbReference type="EMBL" id="TWH90560.1"/>
    </source>
</evidence>
<organism evidence="2 3">
    <name type="scientific">Cytobacillus oceanisediminis</name>
    <dbReference type="NCBI Taxonomy" id="665099"/>
    <lineage>
        <taxon>Bacteria</taxon>
        <taxon>Bacillati</taxon>
        <taxon>Bacillota</taxon>
        <taxon>Bacilli</taxon>
        <taxon>Bacillales</taxon>
        <taxon>Bacillaceae</taxon>
        <taxon>Cytobacillus</taxon>
    </lineage>
</organism>
<sequence>MKRQGMKVVSYKDICKVRDFKDFKMGILPENTLYIVKKAEKTQVIPPANPFPGINLPNKCITEDFYLACLKDAICLKNQTILHNNRILPDSFRHYEYNAPTRNLQFNERLNQFTLKVTPVKPIYLKGDYIYLSGEISRGFGHFLLEVVSRLWIANFMDISKVKLIMNPEDKESWQLEILKAIGINKNQIVYLHKPFRCERLYIPVQSFALRKYTSTFALQTWKRIGDFYDRGSGFEKIYISRSKLRNNRRNLINEKAVERIFSQNGFRIIHPQELKITEQINLFRNAKVIAGPSGSAMYNSVFRKKQARVIVLASQKFFKMSDILINSSVGGKLDYFIGETVDKLTPGIKADWKININQLKQFIRNI</sequence>
<keyword evidence="3" id="KW-1185">Reference proteome</keyword>
<reference evidence="2 3" key="1">
    <citation type="journal article" date="2015" name="Stand. Genomic Sci.">
        <title>Genomic Encyclopedia of Bacterial and Archaeal Type Strains, Phase III: the genomes of soil and plant-associated and newly described type strains.</title>
        <authorList>
            <person name="Whitman W.B."/>
            <person name="Woyke T."/>
            <person name="Klenk H.P."/>
            <person name="Zhou Y."/>
            <person name="Lilburn T.G."/>
            <person name="Beck B.J."/>
            <person name="De Vos P."/>
            <person name="Vandamme P."/>
            <person name="Eisen J.A."/>
            <person name="Garrity G."/>
            <person name="Hugenholtz P."/>
            <person name="Kyrpides N.C."/>
        </authorList>
    </citation>
    <scope>NUCLEOTIDE SEQUENCE [LARGE SCALE GENOMIC DNA]</scope>
    <source>
        <strain evidence="2 3">CGMCC 1.10115</strain>
    </source>
</reference>
<evidence type="ECO:0000313" key="3">
    <source>
        <dbReference type="Proteomes" id="UP000318667"/>
    </source>
</evidence>
<dbReference type="Pfam" id="PF04577">
    <property type="entry name" value="Glyco_transf_61"/>
    <property type="match status" value="1"/>
</dbReference>
<dbReference type="PIRSF" id="PIRSF030158">
    <property type="entry name" value="UCP030158"/>
    <property type="match status" value="1"/>
</dbReference>
<dbReference type="EMBL" id="VLKI01000001">
    <property type="protein sequence ID" value="TWH90560.1"/>
    <property type="molecule type" value="Genomic_DNA"/>
</dbReference>
<evidence type="ECO:0000259" key="1">
    <source>
        <dbReference type="Pfam" id="PF04577"/>
    </source>
</evidence>
<dbReference type="OrthoDB" id="7843421at2"/>
<dbReference type="GO" id="GO:0016757">
    <property type="term" value="F:glycosyltransferase activity"/>
    <property type="evidence" value="ECO:0007669"/>
    <property type="project" value="InterPro"/>
</dbReference>
<comment type="caution">
    <text evidence="2">The sequence shown here is derived from an EMBL/GenBank/DDBJ whole genome shotgun (WGS) entry which is preliminary data.</text>
</comment>
<gene>
    <name evidence="2" type="ORF">IQ19_00003</name>
</gene>
<dbReference type="GeneID" id="65401312"/>
<protein>
    <submittedName>
        <fullName evidence="2">Capsular polysaccharide biosynthesis protein</fullName>
    </submittedName>
</protein>
<proteinExistence type="predicted"/>
<dbReference type="Proteomes" id="UP000318667">
    <property type="component" value="Unassembled WGS sequence"/>
</dbReference>
<dbReference type="InterPro" id="IPR049625">
    <property type="entry name" value="Glyco_transf_61_cat"/>
</dbReference>